<dbReference type="Proteomes" id="UP001279410">
    <property type="component" value="Unassembled WGS sequence"/>
</dbReference>
<comment type="caution">
    <text evidence="1">The sequence shown here is derived from an EMBL/GenBank/DDBJ whole genome shotgun (WGS) entry which is preliminary data.</text>
</comment>
<evidence type="ECO:0000313" key="1">
    <source>
        <dbReference type="EMBL" id="GLD51415.1"/>
    </source>
</evidence>
<dbReference type="EMBL" id="BRZM01000010">
    <property type="protein sequence ID" value="GLD51415.1"/>
    <property type="molecule type" value="Genomic_DNA"/>
</dbReference>
<keyword evidence="2" id="KW-1185">Reference proteome</keyword>
<proteinExistence type="predicted"/>
<gene>
    <name evidence="1" type="ORF">AKAME5_000447500</name>
</gene>
<sequence length="95" mass="10120">MSASALTPPPVFSRGSSFLSVGDCLRHCEEEETGVVEGCPIPSEIPPAEDNGHVDPECSPLKEQVLTETVDMVELSILETESPADSDAQTEVVLH</sequence>
<name>A0AAD3MC31_LATJO</name>
<feature type="non-terminal residue" evidence="1">
    <location>
        <position position="95"/>
    </location>
</feature>
<evidence type="ECO:0000313" key="2">
    <source>
        <dbReference type="Proteomes" id="UP001279410"/>
    </source>
</evidence>
<accession>A0AAD3MC31</accession>
<organism evidence="1 2">
    <name type="scientific">Lates japonicus</name>
    <name type="common">Japanese lates</name>
    <dbReference type="NCBI Taxonomy" id="270547"/>
    <lineage>
        <taxon>Eukaryota</taxon>
        <taxon>Metazoa</taxon>
        <taxon>Chordata</taxon>
        <taxon>Craniata</taxon>
        <taxon>Vertebrata</taxon>
        <taxon>Euteleostomi</taxon>
        <taxon>Actinopterygii</taxon>
        <taxon>Neopterygii</taxon>
        <taxon>Teleostei</taxon>
        <taxon>Neoteleostei</taxon>
        <taxon>Acanthomorphata</taxon>
        <taxon>Carangaria</taxon>
        <taxon>Carangaria incertae sedis</taxon>
        <taxon>Centropomidae</taxon>
        <taxon>Lates</taxon>
    </lineage>
</organism>
<protein>
    <submittedName>
        <fullName evidence="1">Zinc finger protein 263-like protein</fullName>
    </submittedName>
</protein>
<reference evidence="1" key="1">
    <citation type="submission" date="2022-08" db="EMBL/GenBank/DDBJ databases">
        <title>Genome sequencing of akame (Lates japonicus).</title>
        <authorList>
            <person name="Hashiguchi Y."/>
            <person name="Takahashi H."/>
        </authorList>
    </citation>
    <scope>NUCLEOTIDE SEQUENCE</scope>
    <source>
        <strain evidence="1">Kochi</strain>
    </source>
</reference>
<dbReference type="AlphaFoldDB" id="A0AAD3MC31"/>